<keyword evidence="4" id="KW-1185">Reference proteome</keyword>
<dbReference type="OrthoDB" id="408631at2759"/>
<evidence type="ECO:0000313" key="4">
    <source>
        <dbReference type="Proteomes" id="UP000053593"/>
    </source>
</evidence>
<reference evidence="3 4" key="1">
    <citation type="submission" date="2014-04" db="EMBL/GenBank/DDBJ databases">
        <title>Evolutionary Origins and Diversification of the Mycorrhizal Mutualists.</title>
        <authorList>
            <consortium name="DOE Joint Genome Institute"/>
            <consortium name="Mycorrhizal Genomics Consortium"/>
            <person name="Kohler A."/>
            <person name="Kuo A."/>
            <person name="Nagy L.G."/>
            <person name="Floudas D."/>
            <person name="Copeland A."/>
            <person name="Barry K.W."/>
            <person name="Cichocki N."/>
            <person name="Veneault-Fourrey C."/>
            <person name="LaButti K."/>
            <person name="Lindquist E.A."/>
            <person name="Lipzen A."/>
            <person name="Lundell T."/>
            <person name="Morin E."/>
            <person name="Murat C."/>
            <person name="Riley R."/>
            <person name="Ohm R."/>
            <person name="Sun H."/>
            <person name="Tunlid A."/>
            <person name="Henrissat B."/>
            <person name="Grigoriev I.V."/>
            <person name="Hibbett D.S."/>
            <person name="Martin F."/>
        </authorList>
    </citation>
    <scope>NUCLEOTIDE SEQUENCE [LARGE SCALE GENOMIC DNA]</scope>
    <source>
        <strain evidence="3 4">FD-317 M1</strain>
    </source>
</reference>
<dbReference type="InterPro" id="IPR029058">
    <property type="entry name" value="AB_hydrolase_fold"/>
</dbReference>
<keyword evidence="1" id="KW-0378">Hydrolase</keyword>
<dbReference type="InterPro" id="IPR050300">
    <property type="entry name" value="GDXG_lipolytic_enzyme"/>
</dbReference>
<dbReference type="EMBL" id="KN834762">
    <property type="protein sequence ID" value="KIK63892.1"/>
    <property type="molecule type" value="Genomic_DNA"/>
</dbReference>
<dbReference type="AlphaFoldDB" id="A0A0D0CVY6"/>
<sequence length="320" mass="35596">MAADPKPLELLYKHVNGIDIFMDVYISPSATQEKPAPVLCWWHGGGLLQAAVTGVSPHHLRAPARHNITFISADYRLAPQFRFPAILSDCTDALKFVKSDEFKKVTQGLVDTSRIILSGSSAGGWLSLLCGLGIGFEESGVPKPPPVQGMIPIYPITDLEDPFWKIPQRPVPDFGRIITEEEVQPFIDPKDPGSHVASVSLDSPRSIMYYYMLQSANLADLLLSGTGIPPTAFSVAPFLRALSSPTKLSVPPIYMVHGDQDTKVDVSQARDVAEALKSLKQRFDVDYEYDELEGIDHLYDREPKCEMENMYKFIERVFRS</sequence>
<evidence type="ECO:0000256" key="1">
    <source>
        <dbReference type="ARBA" id="ARBA00022801"/>
    </source>
</evidence>
<dbReference type="InterPro" id="IPR013094">
    <property type="entry name" value="AB_hydrolase_3"/>
</dbReference>
<dbReference type="PANTHER" id="PTHR48081:SF3">
    <property type="entry name" value="ALPHA_BETA HYDROLASE FOLD-3 DOMAIN-CONTAINING PROTEIN"/>
    <property type="match status" value="1"/>
</dbReference>
<proteinExistence type="predicted"/>
<evidence type="ECO:0000259" key="2">
    <source>
        <dbReference type="Pfam" id="PF07859"/>
    </source>
</evidence>
<dbReference type="PANTHER" id="PTHR48081">
    <property type="entry name" value="AB HYDROLASE SUPERFAMILY PROTEIN C4A8.06C"/>
    <property type="match status" value="1"/>
</dbReference>
<dbReference type="GO" id="GO:0016787">
    <property type="term" value="F:hydrolase activity"/>
    <property type="evidence" value="ECO:0007669"/>
    <property type="project" value="UniProtKB-KW"/>
</dbReference>
<dbReference type="SUPFAM" id="SSF53474">
    <property type="entry name" value="alpha/beta-Hydrolases"/>
    <property type="match status" value="1"/>
</dbReference>
<gene>
    <name evidence="3" type="ORF">GYMLUDRAFT_161962</name>
</gene>
<dbReference type="Pfam" id="PF07859">
    <property type="entry name" value="Abhydrolase_3"/>
    <property type="match status" value="1"/>
</dbReference>
<evidence type="ECO:0000313" key="3">
    <source>
        <dbReference type="EMBL" id="KIK63892.1"/>
    </source>
</evidence>
<feature type="domain" description="Alpha/beta hydrolase fold-3" evidence="2">
    <location>
        <begin position="41"/>
        <end position="161"/>
    </location>
</feature>
<dbReference type="Proteomes" id="UP000053593">
    <property type="component" value="Unassembled WGS sequence"/>
</dbReference>
<dbReference type="Gene3D" id="3.40.50.1820">
    <property type="entry name" value="alpha/beta hydrolase"/>
    <property type="match status" value="1"/>
</dbReference>
<protein>
    <recommendedName>
        <fullName evidence="2">Alpha/beta hydrolase fold-3 domain-containing protein</fullName>
    </recommendedName>
</protein>
<organism evidence="3 4">
    <name type="scientific">Collybiopsis luxurians FD-317 M1</name>
    <dbReference type="NCBI Taxonomy" id="944289"/>
    <lineage>
        <taxon>Eukaryota</taxon>
        <taxon>Fungi</taxon>
        <taxon>Dikarya</taxon>
        <taxon>Basidiomycota</taxon>
        <taxon>Agaricomycotina</taxon>
        <taxon>Agaricomycetes</taxon>
        <taxon>Agaricomycetidae</taxon>
        <taxon>Agaricales</taxon>
        <taxon>Marasmiineae</taxon>
        <taxon>Omphalotaceae</taxon>
        <taxon>Collybiopsis</taxon>
        <taxon>Collybiopsis luxurians</taxon>
    </lineage>
</organism>
<name>A0A0D0CVY6_9AGAR</name>
<dbReference type="HOGENOM" id="CLU_012494_4_0_1"/>
<accession>A0A0D0CVY6</accession>